<dbReference type="NCBIfam" id="TIGR03757">
    <property type="entry name" value="conj_TIGR03757"/>
    <property type="match status" value="1"/>
</dbReference>
<dbReference type="RefSeq" id="WP_183168184.1">
    <property type="nucleotide sequence ID" value="NZ_JACHXI010000035.1"/>
</dbReference>
<evidence type="ECO:0000313" key="1">
    <source>
        <dbReference type="EMBL" id="MBB3105345.1"/>
    </source>
</evidence>
<reference evidence="1 2" key="1">
    <citation type="submission" date="2020-08" db="EMBL/GenBank/DDBJ databases">
        <title>Genomic Encyclopedia of Type Strains, Phase III (KMG-III): the genomes of soil and plant-associated and newly described type strains.</title>
        <authorList>
            <person name="Whitman W."/>
        </authorList>
    </citation>
    <scope>NUCLEOTIDE SEQUENCE [LARGE SCALE GENOMIC DNA]</scope>
    <source>
        <strain evidence="1 2">CECT 4462</strain>
    </source>
</reference>
<proteinExistence type="predicted"/>
<dbReference type="Proteomes" id="UP000549250">
    <property type="component" value="Unassembled WGS sequence"/>
</dbReference>
<keyword evidence="2" id="KW-1185">Reference proteome</keyword>
<evidence type="ECO:0000313" key="2">
    <source>
        <dbReference type="Proteomes" id="UP000549250"/>
    </source>
</evidence>
<dbReference type="EMBL" id="JACHXI010000035">
    <property type="protein sequence ID" value="MBB3105345.1"/>
    <property type="molecule type" value="Genomic_DNA"/>
</dbReference>
<sequence>MPSPAFSSLARSRVFQATPLTTVLAVIGIVVSATACAETLVVTDSRHPVVAPEGVRVILLDEPDRIQQTLSADLPHDPQAAAALVQRRLGGPAGKATLERLRLAHQGVTDAWSLKLPRAFRR</sequence>
<dbReference type="Pfam" id="PF07511">
    <property type="entry name" value="DUF1525"/>
    <property type="match status" value="1"/>
</dbReference>
<name>A0A839TBB6_AZOMA</name>
<dbReference type="AlphaFoldDB" id="A0A839TBB6"/>
<organism evidence="1 2">
    <name type="scientific">Azomonas macrocytogenes</name>
    <name type="common">Azotobacter macrocytogenes</name>
    <dbReference type="NCBI Taxonomy" id="69962"/>
    <lineage>
        <taxon>Bacteria</taxon>
        <taxon>Pseudomonadati</taxon>
        <taxon>Pseudomonadota</taxon>
        <taxon>Gammaproteobacteria</taxon>
        <taxon>Pseudomonadales</taxon>
        <taxon>Pseudomonadaceae</taxon>
        <taxon>Azomonas</taxon>
    </lineage>
</organism>
<gene>
    <name evidence="1" type="ORF">FHR87_003781</name>
</gene>
<protein>
    <submittedName>
        <fullName evidence="1">Integrating conjugative element protein (TIGR03757 family)</fullName>
    </submittedName>
</protein>
<comment type="caution">
    <text evidence="1">The sequence shown here is derived from an EMBL/GenBank/DDBJ whole genome shotgun (WGS) entry which is preliminary data.</text>
</comment>
<accession>A0A839TBB6</accession>
<dbReference type="InterPro" id="IPR011090">
    <property type="entry name" value="Integr_conj_element_PFL4709"/>
</dbReference>